<dbReference type="OrthoDB" id="1849062at2759"/>
<dbReference type="InterPro" id="IPR004158">
    <property type="entry name" value="DUF247_pln"/>
</dbReference>
<dbReference type="Pfam" id="PF03140">
    <property type="entry name" value="DUF247"/>
    <property type="match status" value="1"/>
</dbReference>
<proteinExistence type="predicted"/>
<gene>
    <name evidence="1" type="ORF">Ahy_B09g094844</name>
</gene>
<dbReference type="AlphaFoldDB" id="A0A444XCK3"/>
<dbReference type="Proteomes" id="UP000289738">
    <property type="component" value="Chromosome B09"/>
</dbReference>
<sequence>MVVLDFERSKHYSFYHMADEANAARLAQLVNQTFDEDNETNTPKIQRVALFLRQNRNFYKYCIPKMISFGPIHNCNKKLRQQGQHLKSQWTSLYIEEYSKEAYNGNKQEAAYYLYGVVKSNIGELKKQYHEDVLKGFTEEELIWMLFEDGCSLLYYMDNVDSTRPEALKLKLD</sequence>
<evidence type="ECO:0000313" key="2">
    <source>
        <dbReference type="Proteomes" id="UP000289738"/>
    </source>
</evidence>
<comment type="caution">
    <text evidence="1">The sequence shown here is derived from an EMBL/GenBank/DDBJ whole genome shotgun (WGS) entry which is preliminary data.</text>
</comment>
<keyword evidence="2" id="KW-1185">Reference proteome</keyword>
<organism evidence="1 2">
    <name type="scientific">Arachis hypogaea</name>
    <name type="common">Peanut</name>
    <dbReference type="NCBI Taxonomy" id="3818"/>
    <lineage>
        <taxon>Eukaryota</taxon>
        <taxon>Viridiplantae</taxon>
        <taxon>Streptophyta</taxon>
        <taxon>Embryophyta</taxon>
        <taxon>Tracheophyta</taxon>
        <taxon>Spermatophyta</taxon>
        <taxon>Magnoliopsida</taxon>
        <taxon>eudicotyledons</taxon>
        <taxon>Gunneridae</taxon>
        <taxon>Pentapetalae</taxon>
        <taxon>rosids</taxon>
        <taxon>fabids</taxon>
        <taxon>Fabales</taxon>
        <taxon>Fabaceae</taxon>
        <taxon>Papilionoideae</taxon>
        <taxon>50 kb inversion clade</taxon>
        <taxon>dalbergioids sensu lato</taxon>
        <taxon>Dalbergieae</taxon>
        <taxon>Pterocarpus clade</taxon>
        <taxon>Arachis</taxon>
    </lineage>
</organism>
<dbReference type="STRING" id="3818.A0A444XCK3"/>
<accession>A0A444XCK3</accession>
<reference evidence="1 2" key="1">
    <citation type="submission" date="2019-01" db="EMBL/GenBank/DDBJ databases">
        <title>Sequencing of cultivated peanut Arachis hypogaea provides insights into genome evolution and oil improvement.</title>
        <authorList>
            <person name="Chen X."/>
        </authorList>
    </citation>
    <scope>NUCLEOTIDE SEQUENCE [LARGE SCALE GENOMIC DNA]</scope>
    <source>
        <strain evidence="2">cv. Fuhuasheng</strain>
        <tissue evidence="1">Leaves</tissue>
    </source>
</reference>
<protein>
    <submittedName>
        <fullName evidence="1">Uncharacterized protein</fullName>
    </submittedName>
</protein>
<dbReference type="EMBL" id="SDMP01000019">
    <property type="protein sequence ID" value="RYQ87340.1"/>
    <property type="molecule type" value="Genomic_DNA"/>
</dbReference>
<evidence type="ECO:0000313" key="1">
    <source>
        <dbReference type="EMBL" id="RYQ87340.1"/>
    </source>
</evidence>
<dbReference type="Gramene" id="arahy.Tifrunner.gnm2.ann2.Ah19g044500.1">
    <property type="protein sequence ID" value="arahy.Tifrunner.gnm2.ann2.Ah19g044500.1-CDS-1"/>
    <property type="gene ID" value="arahy.Tifrunner.gnm2.ann2.Ah19g044500"/>
</dbReference>
<name>A0A444XCK3_ARAHY</name>